<gene>
    <name evidence="2" type="ORF">CEXT_80171</name>
</gene>
<sequence>MNFGGRGKTSHRGDPHPKRPAGQHTTTVQTQFDQAFNAIRNEMFEKKKTGISHNEIPTTVIDLKNSIEYLHGAKQSKSTPVPNTRKQKPSTPSRKGTERKGP</sequence>
<evidence type="ECO:0000256" key="1">
    <source>
        <dbReference type="SAM" id="MobiDB-lite"/>
    </source>
</evidence>
<dbReference type="Proteomes" id="UP001054945">
    <property type="component" value="Unassembled WGS sequence"/>
</dbReference>
<accession>A0AAV4WXZ0</accession>
<proteinExistence type="predicted"/>
<name>A0AAV4WXZ0_CAEEX</name>
<feature type="region of interest" description="Disordered" evidence="1">
    <location>
        <begin position="1"/>
        <end position="28"/>
    </location>
</feature>
<dbReference type="AlphaFoldDB" id="A0AAV4WXZ0"/>
<reference evidence="2 3" key="1">
    <citation type="submission" date="2021-06" db="EMBL/GenBank/DDBJ databases">
        <title>Caerostris extrusa draft genome.</title>
        <authorList>
            <person name="Kono N."/>
            <person name="Arakawa K."/>
        </authorList>
    </citation>
    <scope>NUCLEOTIDE SEQUENCE [LARGE SCALE GENOMIC DNA]</scope>
</reference>
<feature type="region of interest" description="Disordered" evidence="1">
    <location>
        <begin position="71"/>
        <end position="102"/>
    </location>
</feature>
<organism evidence="2 3">
    <name type="scientific">Caerostris extrusa</name>
    <name type="common">Bark spider</name>
    <name type="synonym">Caerostris bankana</name>
    <dbReference type="NCBI Taxonomy" id="172846"/>
    <lineage>
        <taxon>Eukaryota</taxon>
        <taxon>Metazoa</taxon>
        <taxon>Ecdysozoa</taxon>
        <taxon>Arthropoda</taxon>
        <taxon>Chelicerata</taxon>
        <taxon>Arachnida</taxon>
        <taxon>Araneae</taxon>
        <taxon>Araneomorphae</taxon>
        <taxon>Entelegynae</taxon>
        <taxon>Araneoidea</taxon>
        <taxon>Araneidae</taxon>
        <taxon>Caerostris</taxon>
    </lineage>
</organism>
<evidence type="ECO:0000313" key="3">
    <source>
        <dbReference type="Proteomes" id="UP001054945"/>
    </source>
</evidence>
<protein>
    <submittedName>
        <fullName evidence="2">Uncharacterized protein</fullName>
    </submittedName>
</protein>
<dbReference type="EMBL" id="BPLR01016924">
    <property type="protein sequence ID" value="GIY87332.1"/>
    <property type="molecule type" value="Genomic_DNA"/>
</dbReference>
<evidence type="ECO:0000313" key="2">
    <source>
        <dbReference type="EMBL" id="GIY87332.1"/>
    </source>
</evidence>
<comment type="caution">
    <text evidence="2">The sequence shown here is derived from an EMBL/GenBank/DDBJ whole genome shotgun (WGS) entry which is preliminary data.</text>
</comment>
<feature type="compositionally biased region" description="Polar residues" evidence="1">
    <location>
        <begin position="75"/>
        <end position="94"/>
    </location>
</feature>
<keyword evidence="3" id="KW-1185">Reference proteome</keyword>